<keyword evidence="10" id="KW-1185">Reference proteome</keyword>
<evidence type="ECO:0000313" key="10">
    <source>
        <dbReference type="Proteomes" id="UP001279410"/>
    </source>
</evidence>
<dbReference type="Gene3D" id="1.10.287.550">
    <property type="entry name" value="Helix hairpin bin"/>
    <property type="match status" value="1"/>
</dbReference>
<organism evidence="9 10">
    <name type="scientific">Lates japonicus</name>
    <name type="common">Japanese lates</name>
    <dbReference type="NCBI Taxonomy" id="270547"/>
    <lineage>
        <taxon>Eukaryota</taxon>
        <taxon>Metazoa</taxon>
        <taxon>Chordata</taxon>
        <taxon>Craniata</taxon>
        <taxon>Vertebrata</taxon>
        <taxon>Euteleostomi</taxon>
        <taxon>Actinopterygii</taxon>
        <taxon>Neopterygii</taxon>
        <taxon>Teleostei</taxon>
        <taxon>Neoteleostei</taxon>
        <taxon>Acanthomorphata</taxon>
        <taxon>Carangaria</taxon>
        <taxon>Carangaria incertae sedis</taxon>
        <taxon>Centropomidae</taxon>
        <taxon>Lates</taxon>
    </lineage>
</organism>
<sequence>MANLTQRAQTSTYRETRDSDEPRTPESLNGGSCVEEVKRFCCDNMKSAWLPSPLLQLLLLLLELSSVSLQESSKPNFVLMMVDDLGIGDLGCYGNKTLRTPSIDQLAREGVKLTHHIAAASLCTPSRAAFLTGRYPIRSGIAGHSRPGVFIFNAASGGLPSQELTFAKIAKQQGYETALIGKWHLGLNCEHSDDHCHHPITHGFNYFFGIPLTHLRDCQPGHGTVFQIQKYLPYGTLAVVLLTAVLLHYSGFITIRRGLILSLLSLLLVATALIAGFIMIIPYFNCVLMRDHRVVEQPFSSENLTQRMTHEAVDFIERNSARPFLLYFSFLQVHTAMFASAAFRGTSHHGIYGDAVHEVDWSVGQIMQTLDRLKLRENTLVYLTSDQGAHLEEISARGEVHRGWNGIYKAGKSTNWEGGIRVPGILSWPGKIPAGGQVDEPTSNMDLFPTVVHLSGASVPEDREIDGHDLMDLLQRRVERSKHEFLFHYCNAYLNAVRWHPRNSSSVWKAFYFTPNFYPESETACFHTHVCFCTPDHVTYHNPPLLFDLSRDPSETTPLTPDAEPAFHSVLAAMAEAVERHQRSVEPVESQFSVGNMVWKPWLQPCCSTLSQLCQCQQDQ</sequence>
<dbReference type="GO" id="GO:0046872">
    <property type="term" value="F:metal ion binding"/>
    <property type="evidence" value="ECO:0007669"/>
    <property type="project" value="UniProtKB-KW"/>
</dbReference>
<evidence type="ECO:0000259" key="8">
    <source>
        <dbReference type="Pfam" id="PF00884"/>
    </source>
</evidence>
<feature type="domain" description="Sulfatase N-terminal" evidence="8">
    <location>
        <begin position="75"/>
        <end position="456"/>
    </location>
</feature>
<feature type="compositionally biased region" description="Basic and acidic residues" evidence="6">
    <location>
        <begin position="14"/>
        <end position="24"/>
    </location>
</feature>
<keyword evidence="3" id="KW-0479">Metal-binding</keyword>
<evidence type="ECO:0000256" key="4">
    <source>
        <dbReference type="ARBA" id="ARBA00022801"/>
    </source>
</evidence>
<evidence type="ECO:0000256" key="2">
    <source>
        <dbReference type="ARBA" id="ARBA00008779"/>
    </source>
</evidence>
<feature type="transmembrane region" description="Helical" evidence="7">
    <location>
        <begin position="259"/>
        <end position="284"/>
    </location>
</feature>
<feature type="transmembrane region" description="Helical" evidence="7">
    <location>
        <begin position="231"/>
        <end position="252"/>
    </location>
</feature>
<comment type="similarity">
    <text evidence="2">Belongs to the sulfatase family.</text>
</comment>
<dbReference type="PANTHER" id="PTHR42693">
    <property type="entry name" value="ARYLSULFATASE FAMILY MEMBER"/>
    <property type="match status" value="1"/>
</dbReference>
<dbReference type="Pfam" id="PF14707">
    <property type="entry name" value="Sulfatase_C"/>
    <property type="match status" value="1"/>
</dbReference>
<keyword evidence="7" id="KW-0812">Transmembrane</keyword>
<keyword evidence="7" id="KW-0472">Membrane</keyword>
<dbReference type="GO" id="GO:0004065">
    <property type="term" value="F:arylsulfatase activity"/>
    <property type="evidence" value="ECO:0007669"/>
    <property type="project" value="TreeGrafter"/>
</dbReference>
<dbReference type="AlphaFoldDB" id="A0AAD3RGQ8"/>
<accession>A0AAD3RGQ8</accession>
<dbReference type="Gene3D" id="3.30.1120.10">
    <property type="match status" value="1"/>
</dbReference>
<feature type="compositionally biased region" description="Polar residues" evidence="6">
    <location>
        <begin position="1"/>
        <end position="13"/>
    </location>
</feature>
<protein>
    <submittedName>
        <fullName evidence="9">Steryl-sulfatase isoform X1</fullName>
    </submittedName>
</protein>
<dbReference type="Proteomes" id="UP001279410">
    <property type="component" value="Unassembled WGS sequence"/>
</dbReference>
<gene>
    <name evidence="9" type="ORF">AKAME5_001964100</name>
</gene>
<dbReference type="EMBL" id="BRZM01000132">
    <property type="protein sequence ID" value="GLD68328.1"/>
    <property type="molecule type" value="Genomic_DNA"/>
</dbReference>
<comment type="cofactor">
    <cofactor evidence="1">
        <name>Ca(2+)</name>
        <dbReference type="ChEBI" id="CHEBI:29108"/>
    </cofactor>
</comment>
<evidence type="ECO:0000256" key="6">
    <source>
        <dbReference type="SAM" id="MobiDB-lite"/>
    </source>
</evidence>
<evidence type="ECO:0000256" key="5">
    <source>
        <dbReference type="ARBA" id="ARBA00022837"/>
    </source>
</evidence>
<dbReference type="Gene3D" id="3.40.720.10">
    <property type="entry name" value="Alkaline Phosphatase, subunit A"/>
    <property type="match status" value="1"/>
</dbReference>
<proteinExistence type="inferred from homology"/>
<dbReference type="GO" id="GO:0005783">
    <property type="term" value="C:endoplasmic reticulum"/>
    <property type="evidence" value="ECO:0007669"/>
    <property type="project" value="UniProtKB-ARBA"/>
</dbReference>
<dbReference type="InterPro" id="IPR000917">
    <property type="entry name" value="Sulfatase_N"/>
</dbReference>
<dbReference type="PROSITE" id="PS00523">
    <property type="entry name" value="SULFATASE_1"/>
    <property type="match status" value="1"/>
</dbReference>
<dbReference type="SUPFAM" id="SSF53649">
    <property type="entry name" value="Alkaline phosphatase-like"/>
    <property type="match status" value="1"/>
</dbReference>
<dbReference type="PANTHER" id="PTHR42693:SF9">
    <property type="entry name" value="STERYL-SULFATASE"/>
    <property type="match status" value="1"/>
</dbReference>
<comment type="caution">
    <text evidence="9">The sequence shown here is derived from an EMBL/GenBank/DDBJ whole genome shotgun (WGS) entry which is preliminary data.</text>
</comment>
<evidence type="ECO:0000256" key="7">
    <source>
        <dbReference type="SAM" id="Phobius"/>
    </source>
</evidence>
<keyword evidence="7" id="KW-1133">Transmembrane helix</keyword>
<dbReference type="InterPro" id="IPR024607">
    <property type="entry name" value="Sulfatase_CS"/>
</dbReference>
<name>A0AAD3RGQ8_LATJO</name>
<dbReference type="InterPro" id="IPR017850">
    <property type="entry name" value="Alkaline_phosphatase_core_sf"/>
</dbReference>
<keyword evidence="5" id="KW-0106">Calcium</keyword>
<dbReference type="FunFam" id="3.30.1120.10:FF:000001">
    <property type="entry name" value="Arylsulfatase E"/>
    <property type="match status" value="1"/>
</dbReference>
<feature type="region of interest" description="Disordered" evidence="6">
    <location>
        <begin position="1"/>
        <end position="30"/>
    </location>
</feature>
<dbReference type="InterPro" id="IPR050738">
    <property type="entry name" value="Sulfatase"/>
</dbReference>
<evidence type="ECO:0000256" key="3">
    <source>
        <dbReference type="ARBA" id="ARBA00022723"/>
    </source>
</evidence>
<dbReference type="PROSITE" id="PS00149">
    <property type="entry name" value="SULFATASE_2"/>
    <property type="match status" value="1"/>
</dbReference>
<dbReference type="Pfam" id="PF00884">
    <property type="entry name" value="Sulfatase"/>
    <property type="match status" value="1"/>
</dbReference>
<evidence type="ECO:0000313" key="9">
    <source>
        <dbReference type="EMBL" id="GLD68328.1"/>
    </source>
</evidence>
<keyword evidence="4" id="KW-0378">Hydrolase</keyword>
<reference evidence="9" key="1">
    <citation type="submission" date="2022-08" db="EMBL/GenBank/DDBJ databases">
        <title>Genome sequencing of akame (Lates japonicus).</title>
        <authorList>
            <person name="Hashiguchi Y."/>
            <person name="Takahashi H."/>
        </authorList>
    </citation>
    <scope>NUCLEOTIDE SEQUENCE</scope>
    <source>
        <strain evidence="9">Kochi</strain>
    </source>
</reference>
<dbReference type="CDD" id="cd16159">
    <property type="entry name" value="ES"/>
    <property type="match status" value="1"/>
</dbReference>
<evidence type="ECO:0000256" key="1">
    <source>
        <dbReference type="ARBA" id="ARBA00001913"/>
    </source>
</evidence>